<reference evidence="3" key="1">
    <citation type="journal article" date="2019" name="Int. J. Syst. Evol. Microbiol.">
        <title>The Global Catalogue of Microorganisms (GCM) 10K type strain sequencing project: providing services to taxonomists for standard genome sequencing and annotation.</title>
        <authorList>
            <consortium name="The Broad Institute Genomics Platform"/>
            <consortium name="The Broad Institute Genome Sequencing Center for Infectious Disease"/>
            <person name="Wu L."/>
            <person name="Ma J."/>
        </authorList>
    </citation>
    <scope>NUCLEOTIDE SEQUENCE [LARGE SCALE GENOMIC DNA]</scope>
    <source>
        <strain evidence="3">CGMCC 1.16305</strain>
    </source>
</reference>
<dbReference type="InterPro" id="IPR038764">
    <property type="entry name" value="GNAT_N_AcTrfase_prd"/>
</dbReference>
<dbReference type="PANTHER" id="PTHR41700">
    <property type="entry name" value="GCN5-RELATED N-ACETYLTRANSFERASE"/>
    <property type="match status" value="1"/>
</dbReference>
<evidence type="ECO:0000313" key="2">
    <source>
        <dbReference type="EMBL" id="MFC7395282.1"/>
    </source>
</evidence>
<keyword evidence="2" id="KW-0808">Transferase</keyword>
<keyword evidence="2" id="KW-0012">Acyltransferase</keyword>
<dbReference type="SUPFAM" id="SSF55729">
    <property type="entry name" value="Acyl-CoA N-acyltransferases (Nat)"/>
    <property type="match status" value="1"/>
</dbReference>
<dbReference type="GO" id="GO:0016746">
    <property type="term" value="F:acyltransferase activity"/>
    <property type="evidence" value="ECO:0007669"/>
    <property type="project" value="UniProtKB-KW"/>
</dbReference>
<dbReference type="PANTHER" id="PTHR41700:SF1">
    <property type="entry name" value="N-ACETYLTRANSFERASE DOMAIN-CONTAINING PROTEIN"/>
    <property type="match status" value="1"/>
</dbReference>
<dbReference type="InterPro" id="IPR000182">
    <property type="entry name" value="GNAT_dom"/>
</dbReference>
<dbReference type="CDD" id="cd04301">
    <property type="entry name" value="NAT_SF"/>
    <property type="match status" value="1"/>
</dbReference>
<gene>
    <name evidence="2" type="ORF">ACFQRG_20440</name>
</gene>
<evidence type="ECO:0000259" key="1">
    <source>
        <dbReference type="PROSITE" id="PS51186"/>
    </source>
</evidence>
<dbReference type="EC" id="2.3.1.-" evidence="2"/>
<dbReference type="Gene3D" id="3.40.630.30">
    <property type="match status" value="1"/>
</dbReference>
<protein>
    <submittedName>
        <fullName evidence="2">GNAT family N-acetyltransferase</fullName>
        <ecNumber evidence="2">2.3.1.-</ecNumber>
    </submittedName>
</protein>
<dbReference type="EMBL" id="JBHTCO010000044">
    <property type="protein sequence ID" value="MFC7395282.1"/>
    <property type="molecule type" value="Genomic_DNA"/>
</dbReference>
<evidence type="ECO:0000313" key="3">
    <source>
        <dbReference type="Proteomes" id="UP001596505"/>
    </source>
</evidence>
<feature type="domain" description="N-acetyltransferase" evidence="1">
    <location>
        <begin position="4"/>
        <end position="147"/>
    </location>
</feature>
<accession>A0ABW2Q107</accession>
<sequence>MTSIKIKELTSLDELNKMSELEEQVWKTPPLPTHQTLTVAKNGGIILGAYHENTMVGFNYGFPGFRNQQVYLCSHMTGIHPDYQKKGIGFSLKRKQREAAIEKGYTLVNWTYDPLESLNAYLNLSKCHGIAAEYIEHLYGDMDDALNGNLPSDRFRVEWWINSDHVKKGYPENQSKETPQLVGIKENSEFPGLHDFESGTLNIIEESDTWLVPVPKTFQQIKKNDLGLALDWRLKTRKIFKALLSKGYVGAQVLKSSDNQSSHQYLFVKKQLLDL</sequence>
<dbReference type="Proteomes" id="UP001596505">
    <property type="component" value="Unassembled WGS sequence"/>
</dbReference>
<dbReference type="RefSeq" id="WP_380969668.1">
    <property type="nucleotide sequence ID" value="NZ_JBHTCO010000044.1"/>
</dbReference>
<proteinExistence type="predicted"/>
<dbReference type="Pfam" id="PF00583">
    <property type="entry name" value="Acetyltransf_1"/>
    <property type="match status" value="1"/>
</dbReference>
<dbReference type="PROSITE" id="PS51186">
    <property type="entry name" value="GNAT"/>
    <property type="match status" value="1"/>
</dbReference>
<keyword evidence="3" id="KW-1185">Reference proteome</keyword>
<name>A0ABW2Q107_9BACL</name>
<organism evidence="2 3">
    <name type="scientific">Scopulibacillus cellulosilyticus</name>
    <dbReference type="NCBI Taxonomy" id="2665665"/>
    <lineage>
        <taxon>Bacteria</taxon>
        <taxon>Bacillati</taxon>
        <taxon>Bacillota</taxon>
        <taxon>Bacilli</taxon>
        <taxon>Bacillales</taxon>
        <taxon>Sporolactobacillaceae</taxon>
        <taxon>Scopulibacillus</taxon>
    </lineage>
</organism>
<dbReference type="InterPro" id="IPR016181">
    <property type="entry name" value="Acyl_CoA_acyltransferase"/>
</dbReference>
<comment type="caution">
    <text evidence="2">The sequence shown here is derived from an EMBL/GenBank/DDBJ whole genome shotgun (WGS) entry which is preliminary data.</text>
</comment>